<evidence type="ECO:0000256" key="4">
    <source>
        <dbReference type="ARBA" id="ARBA00022490"/>
    </source>
</evidence>
<dbReference type="PANTHER" id="PTHR28246">
    <property type="entry name" value="G1-SPECIFIC TRANSCRIPTIONAL REPRESSOR WHI5-RELATED"/>
    <property type="match status" value="1"/>
</dbReference>
<evidence type="ECO:0000256" key="7">
    <source>
        <dbReference type="ARBA" id="ARBA00023163"/>
    </source>
</evidence>
<proteinExistence type="inferred from homology"/>
<accession>A0A9P8HUY1</accession>
<comment type="similarity">
    <text evidence="3">Belongs to the WHI5/NRM1 family.</text>
</comment>
<dbReference type="Pfam" id="PF08528">
    <property type="entry name" value="Whi5"/>
    <property type="match status" value="1"/>
</dbReference>
<evidence type="ECO:0000313" key="10">
    <source>
        <dbReference type="EMBL" id="KAH0535994.1"/>
    </source>
</evidence>
<evidence type="ECO:0000256" key="8">
    <source>
        <dbReference type="ARBA" id="ARBA00023242"/>
    </source>
</evidence>
<sequence>MINAQGPERGSDATGKGDSTLDNMGERTESVGQVVDIATVTDAAVASQGSVSVLTLQSPFSNMSQSTVADAIELVSTPPTSSDGPQSQSQSSQLSQQSQSYGQQQQSFQQPKKPTLETQSPRTPTMRSVEMASSPSTKQLYAHSQQSSPRNQGLTFKGLGLGVSTGGGQKRTASGAIKLTSTSGPVSPMDVVGFGDSRESSMSSVGAHRIGEMSAQLKARLSYALIKVQNGWQSRTLDEVESIYAHQASPVSPPPSTPTLYGDRKPLVSSSSPRVRHKWEKSITQGGAREYSTSFSRADSERGVTSPSSDRHAARINNISNSMNGREATNGTFTAAESSKQQHAPGNSTSSTPSSSVERTYESFWRDHSSNPVTAKIVQARAAVSNTTGGSSALPSLSSPPDHNVNSTSHAPAPRITTLAPPANIIPSRTTTTNPRRTTTHRTAPPPSLPISTLSNLSNSSFLSATTTSSGSTTLVPNTPPQRGTTGATQRDKTAMEQDAVETLMFMSSPGNSQRDPSSSAALGQHLNAPNTGVGNALQSPHFIPPAPLPTSPPLLNGHRKRRRSSAKGALALGPDDPEDLTDGDDEDDDDTIIVLGRPSGAAAGIVGRPGTARGREDDELDRVLDGMGGGVRGGSEVGSDGSLDDL</sequence>
<keyword evidence="7" id="KW-0804">Transcription</keyword>
<keyword evidence="4" id="KW-0963">Cytoplasm</keyword>
<evidence type="ECO:0000256" key="3">
    <source>
        <dbReference type="ARBA" id="ARBA00006922"/>
    </source>
</evidence>
<dbReference type="InterPro" id="IPR013734">
    <property type="entry name" value="TF_Nrm1/Whi5"/>
</dbReference>
<keyword evidence="8" id="KW-0539">Nucleus</keyword>
<dbReference type="GO" id="GO:0000082">
    <property type="term" value="P:G1/S transition of mitotic cell cycle"/>
    <property type="evidence" value="ECO:0007669"/>
    <property type="project" value="InterPro"/>
</dbReference>
<keyword evidence="6" id="KW-0805">Transcription regulation</keyword>
<evidence type="ECO:0000256" key="9">
    <source>
        <dbReference type="SAM" id="MobiDB-lite"/>
    </source>
</evidence>
<dbReference type="GO" id="GO:0033309">
    <property type="term" value="C:SBF transcription complex"/>
    <property type="evidence" value="ECO:0007669"/>
    <property type="project" value="TreeGrafter"/>
</dbReference>
<feature type="compositionally biased region" description="Gly residues" evidence="9">
    <location>
        <begin position="627"/>
        <end position="637"/>
    </location>
</feature>
<feature type="region of interest" description="Disordered" evidence="9">
    <location>
        <begin position="1"/>
        <end position="28"/>
    </location>
</feature>
<dbReference type="PANTHER" id="PTHR28246:SF1">
    <property type="entry name" value="G1-SPECIFIC TRANSCRIPTIONAL REPRESSOR WHI5-RELATED"/>
    <property type="match status" value="1"/>
</dbReference>
<organism evidence="10 11">
    <name type="scientific">Glutinoglossum americanum</name>
    <dbReference type="NCBI Taxonomy" id="1670608"/>
    <lineage>
        <taxon>Eukaryota</taxon>
        <taxon>Fungi</taxon>
        <taxon>Dikarya</taxon>
        <taxon>Ascomycota</taxon>
        <taxon>Pezizomycotina</taxon>
        <taxon>Geoglossomycetes</taxon>
        <taxon>Geoglossales</taxon>
        <taxon>Geoglossaceae</taxon>
        <taxon>Glutinoglossum</taxon>
    </lineage>
</organism>
<feature type="compositionally biased region" description="Acidic residues" evidence="9">
    <location>
        <begin position="576"/>
        <end position="592"/>
    </location>
</feature>
<keyword evidence="11" id="KW-1185">Reference proteome</keyword>
<feature type="compositionally biased region" description="Gly residues" evidence="9">
    <location>
        <begin position="159"/>
        <end position="169"/>
    </location>
</feature>
<feature type="compositionally biased region" description="Basic and acidic residues" evidence="9">
    <location>
        <begin position="614"/>
        <end position="625"/>
    </location>
</feature>
<feature type="region of interest" description="Disordered" evidence="9">
    <location>
        <begin position="507"/>
        <end position="647"/>
    </location>
</feature>
<dbReference type="EMBL" id="JAGHQL010000248">
    <property type="protein sequence ID" value="KAH0535994.1"/>
    <property type="molecule type" value="Genomic_DNA"/>
</dbReference>
<evidence type="ECO:0000256" key="6">
    <source>
        <dbReference type="ARBA" id="ARBA00023015"/>
    </source>
</evidence>
<evidence type="ECO:0000313" key="11">
    <source>
        <dbReference type="Proteomes" id="UP000698800"/>
    </source>
</evidence>
<evidence type="ECO:0000256" key="5">
    <source>
        <dbReference type="ARBA" id="ARBA00022491"/>
    </source>
</evidence>
<feature type="compositionally biased region" description="Low complexity" evidence="9">
    <location>
        <begin position="638"/>
        <end position="647"/>
    </location>
</feature>
<comment type="caution">
    <text evidence="10">The sequence shown here is derived from an EMBL/GenBank/DDBJ whole genome shotgun (WGS) entry which is preliminary data.</text>
</comment>
<dbReference type="AlphaFoldDB" id="A0A9P8HUY1"/>
<feature type="compositionally biased region" description="Pro residues" evidence="9">
    <location>
        <begin position="543"/>
        <end position="553"/>
    </location>
</feature>
<dbReference type="GO" id="GO:0005737">
    <property type="term" value="C:cytoplasm"/>
    <property type="evidence" value="ECO:0007669"/>
    <property type="project" value="UniProtKB-SubCell"/>
</dbReference>
<feature type="compositionally biased region" description="Polar residues" evidence="9">
    <location>
        <begin position="116"/>
        <end position="154"/>
    </location>
</feature>
<name>A0A9P8HUY1_9PEZI</name>
<feature type="compositionally biased region" description="Low complexity" evidence="9">
    <location>
        <begin position="450"/>
        <end position="477"/>
    </location>
</feature>
<feature type="compositionally biased region" description="Low complexity" evidence="9">
    <location>
        <begin position="429"/>
        <end position="443"/>
    </location>
</feature>
<gene>
    <name evidence="10" type="ORF">FGG08_007111</name>
</gene>
<dbReference type="InterPro" id="IPR039198">
    <property type="entry name" value="Srl3/Whi5"/>
</dbReference>
<keyword evidence="5" id="KW-0678">Repressor</keyword>
<comment type="subcellular location">
    <subcellularLocation>
        <location evidence="2">Cytoplasm</location>
    </subcellularLocation>
    <subcellularLocation>
        <location evidence="1">Nucleus</location>
    </subcellularLocation>
</comment>
<dbReference type="GO" id="GO:0003712">
    <property type="term" value="F:transcription coregulator activity"/>
    <property type="evidence" value="ECO:0007669"/>
    <property type="project" value="TreeGrafter"/>
</dbReference>
<dbReference type="Proteomes" id="UP000698800">
    <property type="component" value="Unassembled WGS sequence"/>
</dbReference>
<evidence type="ECO:0000256" key="1">
    <source>
        <dbReference type="ARBA" id="ARBA00004123"/>
    </source>
</evidence>
<protein>
    <submittedName>
        <fullName evidence="10">Uncharacterized protein</fullName>
    </submittedName>
</protein>
<feature type="compositionally biased region" description="Polar residues" evidence="9">
    <location>
        <begin position="509"/>
        <end position="539"/>
    </location>
</feature>
<feature type="region of interest" description="Disordered" evidence="9">
    <location>
        <begin position="384"/>
        <end position="494"/>
    </location>
</feature>
<dbReference type="OrthoDB" id="2359117at2759"/>
<feature type="compositionally biased region" description="Polar residues" evidence="9">
    <location>
        <begin position="317"/>
        <end position="347"/>
    </location>
</feature>
<feature type="compositionally biased region" description="Polar residues" evidence="9">
    <location>
        <begin position="291"/>
        <end position="308"/>
    </location>
</feature>
<feature type="region of interest" description="Disordered" evidence="9">
    <location>
        <begin position="246"/>
        <end position="362"/>
    </location>
</feature>
<feature type="region of interest" description="Disordered" evidence="9">
    <location>
        <begin position="71"/>
        <end position="202"/>
    </location>
</feature>
<feature type="compositionally biased region" description="Low complexity" evidence="9">
    <location>
        <begin position="86"/>
        <end position="110"/>
    </location>
</feature>
<reference evidence="10" key="1">
    <citation type="submission" date="2021-03" db="EMBL/GenBank/DDBJ databases">
        <title>Comparative genomics and phylogenomic investigation of the class Geoglossomycetes provide insights into ecological specialization and systematics.</title>
        <authorList>
            <person name="Melie T."/>
            <person name="Pirro S."/>
            <person name="Miller A.N."/>
            <person name="Quandt A."/>
        </authorList>
    </citation>
    <scope>NUCLEOTIDE SEQUENCE</scope>
    <source>
        <strain evidence="10">GBOQ0MN5Z8</strain>
    </source>
</reference>
<evidence type="ECO:0000256" key="2">
    <source>
        <dbReference type="ARBA" id="ARBA00004496"/>
    </source>
</evidence>
<feature type="compositionally biased region" description="Low complexity" evidence="9">
    <location>
        <begin position="391"/>
        <end position="401"/>
    </location>
</feature>